<name>A0A8H7BTL8_9FUNG</name>
<dbReference type="GO" id="GO:0000340">
    <property type="term" value="F:RNA 7-methylguanosine cap binding"/>
    <property type="evidence" value="ECO:0007669"/>
    <property type="project" value="TreeGrafter"/>
</dbReference>
<dbReference type="InterPro" id="IPR019808">
    <property type="entry name" value="Histidine_triad_CS"/>
</dbReference>
<keyword evidence="9" id="KW-0539">Nucleus</keyword>
<dbReference type="PANTHER" id="PTHR12978:SF0">
    <property type="entry name" value="M7GPPPX DIPHOSPHATASE"/>
    <property type="match status" value="1"/>
</dbReference>
<dbReference type="PIRSF" id="PIRSF028973">
    <property type="entry name" value="Scavenger_mRNA_decap_enz"/>
    <property type="match status" value="1"/>
</dbReference>
<evidence type="ECO:0000256" key="4">
    <source>
        <dbReference type="ARBA" id="ARBA00012520"/>
    </source>
</evidence>
<dbReference type="Pfam" id="PF11969">
    <property type="entry name" value="DcpS_C"/>
    <property type="match status" value="1"/>
</dbReference>
<proteinExistence type="inferred from homology"/>
<evidence type="ECO:0000256" key="14">
    <source>
        <dbReference type="PIRSR" id="PIRSR028973-2"/>
    </source>
</evidence>
<evidence type="ECO:0000256" key="2">
    <source>
        <dbReference type="ARBA" id="ARBA00004496"/>
    </source>
</evidence>
<keyword evidence="8" id="KW-0378">Hydrolase</keyword>
<evidence type="ECO:0000256" key="1">
    <source>
        <dbReference type="ARBA" id="ARBA00004123"/>
    </source>
</evidence>
<feature type="binding site" evidence="14">
    <location>
        <position position="162"/>
    </location>
    <ligand>
        <name>substrate</name>
    </ligand>
</feature>
<comment type="similarity">
    <text evidence="3">Belongs to the HIT family.</text>
</comment>
<evidence type="ECO:0000256" key="9">
    <source>
        <dbReference type="ARBA" id="ARBA00023242"/>
    </source>
</evidence>
<dbReference type="OrthoDB" id="10264956at2759"/>
<dbReference type="SUPFAM" id="SSF102860">
    <property type="entry name" value="mRNA decapping enzyme DcpS N-terminal domain"/>
    <property type="match status" value="1"/>
</dbReference>
<feature type="binding site" evidence="14">
    <location>
        <position position="142"/>
    </location>
    <ligand>
        <name>substrate</name>
    </ligand>
</feature>
<dbReference type="SUPFAM" id="SSF54197">
    <property type="entry name" value="HIT-like"/>
    <property type="match status" value="1"/>
</dbReference>
<comment type="subcellular location">
    <subcellularLocation>
        <location evidence="2">Cytoplasm</location>
    </subcellularLocation>
    <subcellularLocation>
        <location evidence="1">Nucleus</location>
    </subcellularLocation>
</comment>
<keyword evidence="6" id="KW-0963">Cytoplasm</keyword>
<dbReference type="PROSITE" id="PS00892">
    <property type="entry name" value="HIT_1"/>
    <property type="match status" value="1"/>
</dbReference>
<evidence type="ECO:0000256" key="11">
    <source>
        <dbReference type="ARBA" id="ARBA00030609"/>
    </source>
</evidence>
<gene>
    <name evidence="15" type="ORF">EC973_008550</name>
</gene>
<evidence type="ECO:0000256" key="3">
    <source>
        <dbReference type="ARBA" id="ARBA00010208"/>
    </source>
</evidence>
<evidence type="ECO:0000256" key="6">
    <source>
        <dbReference type="ARBA" id="ARBA00022490"/>
    </source>
</evidence>
<evidence type="ECO:0000256" key="13">
    <source>
        <dbReference type="PIRSR" id="PIRSR028973-1"/>
    </source>
</evidence>
<sequence>MSVQEVLEQFHFERVLSHDTRTKLIHILGRVQDEAAILTFEKAQFEDEEIPEMPKLINNLTNVVNNNIYGWGSANLMSRVPDTRVKMIYPATEVHISKYEAQERYLIAETPAIYNEYTYPYIQSIPPERTQWVQNILDGTSEADRVLLRDEDPENGFVILPDMKWDGSVEALYWVAIAMRNDVSSIRSLGKEHLDLLKRIRTKAYDLAKEKFGLQKHQLRLFVHYPPSYYHFHVHITAVSFIDAPGVTAGQAHLLDTIIDNIELYGDYYQRATIPTLVGKKFALYQAIKPSYVQE</sequence>
<comment type="caution">
    <text evidence="15">The sequence shown here is derived from an EMBL/GenBank/DDBJ whole genome shotgun (WGS) entry which is preliminary data.</text>
</comment>
<reference evidence="15" key="1">
    <citation type="submission" date="2020-01" db="EMBL/GenBank/DDBJ databases">
        <title>Genome Sequencing of Three Apophysomyces-Like Fungal Strains Confirms a Novel Fungal Genus in the Mucoromycota with divergent Burkholderia-like Endosymbiotic Bacteria.</title>
        <authorList>
            <person name="Stajich J.E."/>
            <person name="Macias A.M."/>
            <person name="Carter-House D."/>
            <person name="Lovett B."/>
            <person name="Kasson L.R."/>
            <person name="Berry K."/>
            <person name="Grigoriev I."/>
            <person name="Chang Y."/>
            <person name="Spatafora J."/>
            <person name="Kasson M.T."/>
        </authorList>
    </citation>
    <scope>NUCLEOTIDE SEQUENCE</scope>
    <source>
        <strain evidence="15">NRRL A-21654</strain>
    </source>
</reference>
<accession>A0A8H7BTL8</accession>
<dbReference type="FunFam" id="3.30.428.10:FF:000006">
    <property type="entry name" value="m7GpppX diphosphatase"/>
    <property type="match status" value="1"/>
</dbReference>
<dbReference type="InterPro" id="IPR008594">
    <property type="entry name" value="DcpS/DCS2"/>
</dbReference>
<evidence type="ECO:0000256" key="12">
    <source>
        <dbReference type="ARBA" id="ARBA00048222"/>
    </source>
</evidence>
<evidence type="ECO:0000313" key="15">
    <source>
        <dbReference type="EMBL" id="KAF7726676.1"/>
    </source>
</evidence>
<organism evidence="15 16">
    <name type="scientific">Apophysomyces ossiformis</name>
    <dbReference type="NCBI Taxonomy" id="679940"/>
    <lineage>
        <taxon>Eukaryota</taxon>
        <taxon>Fungi</taxon>
        <taxon>Fungi incertae sedis</taxon>
        <taxon>Mucoromycota</taxon>
        <taxon>Mucoromycotina</taxon>
        <taxon>Mucoromycetes</taxon>
        <taxon>Mucorales</taxon>
        <taxon>Mucorineae</taxon>
        <taxon>Mucoraceae</taxon>
        <taxon>Apophysomyces</taxon>
    </lineage>
</organism>
<dbReference type="GO" id="GO:0005634">
    <property type="term" value="C:nucleus"/>
    <property type="evidence" value="ECO:0007669"/>
    <property type="project" value="UniProtKB-SubCell"/>
</dbReference>
<dbReference type="InterPro" id="IPR036265">
    <property type="entry name" value="HIT-like_sf"/>
</dbReference>
<dbReference type="GO" id="GO:0000290">
    <property type="term" value="P:deadenylation-dependent decapping of nuclear-transcribed mRNA"/>
    <property type="evidence" value="ECO:0007669"/>
    <property type="project" value="InterPro"/>
</dbReference>
<comment type="catalytic activity">
    <reaction evidence="12">
        <text>a 5'-end (N(7)-methyl 5'-triphosphoguanosine)-ribonucleoside in mRNA + H2O = N(7)-methyl-GMP + a 5'-end diphospho-ribonucleoside in mRNA + 2 H(+)</text>
        <dbReference type="Rhea" id="RHEA:65388"/>
        <dbReference type="Rhea" id="RHEA-COMP:17165"/>
        <dbReference type="Rhea" id="RHEA-COMP:17167"/>
        <dbReference type="ChEBI" id="CHEBI:15377"/>
        <dbReference type="ChEBI" id="CHEBI:15378"/>
        <dbReference type="ChEBI" id="CHEBI:58285"/>
        <dbReference type="ChEBI" id="CHEBI:156461"/>
        <dbReference type="ChEBI" id="CHEBI:167616"/>
        <dbReference type="EC" id="3.6.1.59"/>
    </reaction>
</comment>
<dbReference type="Gene3D" id="3.30.200.40">
    <property type="entry name" value="Scavenger mRNA decapping enzyme, N-terminal domain"/>
    <property type="match status" value="1"/>
</dbReference>
<evidence type="ECO:0000256" key="10">
    <source>
        <dbReference type="ARBA" id="ARBA00029885"/>
    </source>
</evidence>
<dbReference type="Gene3D" id="3.30.428.10">
    <property type="entry name" value="HIT-like"/>
    <property type="match status" value="1"/>
</dbReference>
<feature type="binding site" evidence="14">
    <location>
        <position position="132"/>
    </location>
    <ligand>
        <name>substrate</name>
    </ligand>
</feature>
<dbReference type="InterPro" id="IPR011145">
    <property type="entry name" value="Scavenger_mRNA_decap_enz_N"/>
</dbReference>
<dbReference type="GO" id="GO:0140932">
    <property type="term" value="F:5'-(N(7)-methyl 5'-triphosphoguanosine)-[mRNA] diphosphatase activity"/>
    <property type="evidence" value="ECO:0007669"/>
    <property type="project" value="UniProtKB-EC"/>
</dbReference>
<dbReference type="EMBL" id="JABAYA010000074">
    <property type="protein sequence ID" value="KAF7726676.1"/>
    <property type="molecule type" value="Genomic_DNA"/>
</dbReference>
<evidence type="ECO:0000313" key="16">
    <source>
        <dbReference type="Proteomes" id="UP000605846"/>
    </source>
</evidence>
<dbReference type="Proteomes" id="UP000605846">
    <property type="component" value="Unassembled WGS sequence"/>
</dbReference>
<dbReference type="EC" id="3.6.1.59" evidence="4"/>
<feature type="binding site" evidence="14">
    <location>
        <begin position="224"/>
        <end position="235"/>
    </location>
    <ligand>
        <name>substrate</name>
    </ligand>
</feature>
<keyword evidence="16" id="KW-1185">Reference proteome</keyword>
<dbReference type="AlphaFoldDB" id="A0A8H7BTL8"/>
<evidence type="ECO:0000256" key="5">
    <source>
        <dbReference type="ARBA" id="ARBA00015636"/>
    </source>
</evidence>
<evidence type="ECO:0000256" key="8">
    <source>
        <dbReference type="ARBA" id="ARBA00022801"/>
    </source>
</evidence>
<dbReference type="GO" id="GO:0000932">
    <property type="term" value="C:P-body"/>
    <property type="evidence" value="ECO:0007669"/>
    <property type="project" value="TreeGrafter"/>
</dbReference>
<feature type="active site" description="Nucleophile" evidence="13">
    <location>
        <position position="233"/>
    </location>
</feature>
<evidence type="ECO:0000256" key="7">
    <source>
        <dbReference type="ARBA" id="ARBA00022553"/>
    </source>
</evidence>
<dbReference type="Pfam" id="PF05652">
    <property type="entry name" value="DcpS"/>
    <property type="match status" value="1"/>
</dbReference>
<keyword evidence="7" id="KW-0597">Phosphoprotein</keyword>
<protein>
    <recommendedName>
        <fullName evidence="5">m7GpppX diphosphatase</fullName>
        <ecNumber evidence="4">3.6.1.59</ecNumber>
    </recommendedName>
    <alternativeName>
        <fullName evidence="11">Decapping scavenger enzyme</fullName>
    </alternativeName>
    <alternativeName>
        <fullName evidence="10">Scavenger mRNA-decapping enzyme DcpS</fullName>
    </alternativeName>
</protein>
<feature type="binding site" evidence="14">
    <location>
        <position position="164"/>
    </location>
    <ligand>
        <name>substrate</name>
    </ligand>
</feature>
<dbReference type="PANTHER" id="PTHR12978">
    <property type="entry name" value="HISTIDINE TRIAD HIT PROTEIN MEMBER"/>
    <property type="match status" value="1"/>
</dbReference>